<accession>A0ACB7ZCD0</accession>
<sequence length="121" mass="13763">METQRVLKPLFYLYGAVTVGLPPAWVDVSEEIAVNVQRVRTKMADERETHLQFSISGKPEGLSTSEVRDKLEHAITHAENTKKKAFEKSVSRWKAKEDAMEALCKNQSSAESFPSLHQVFW</sequence>
<dbReference type="EMBL" id="CM037162">
    <property type="protein sequence ID" value="KAH7863121.1"/>
    <property type="molecule type" value="Genomic_DNA"/>
</dbReference>
<keyword evidence="2" id="KW-1185">Reference proteome</keyword>
<evidence type="ECO:0000313" key="2">
    <source>
        <dbReference type="Proteomes" id="UP000828048"/>
    </source>
</evidence>
<comment type="caution">
    <text evidence="1">The sequence shown here is derived from an EMBL/GenBank/DDBJ whole genome shotgun (WGS) entry which is preliminary data.</text>
</comment>
<evidence type="ECO:0000313" key="1">
    <source>
        <dbReference type="EMBL" id="KAH7863121.1"/>
    </source>
</evidence>
<reference evidence="1 2" key="1">
    <citation type="journal article" date="2021" name="Hortic Res">
        <title>High-quality reference genome and annotation aids understanding of berry development for evergreen blueberry (Vaccinium darrowii).</title>
        <authorList>
            <person name="Yu J."/>
            <person name="Hulse-Kemp A.M."/>
            <person name="Babiker E."/>
            <person name="Staton M."/>
        </authorList>
    </citation>
    <scope>NUCLEOTIDE SEQUENCE [LARGE SCALE GENOMIC DNA]</scope>
    <source>
        <strain evidence="2">cv. NJ 8807/NJ 8810</strain>
        <tissue evidence="1">Young leaf</tissue>
    </source>
</reference>
<dbReference type="Proteomes" id="UP000828048">
    <property type="component" value="Chromosome 12"/>
</dbReference>
<name>A0ACB7ZCD0_9ERIC</name>
<organism evidence="1 2">
    <name type="scientific">Vaccinium darrowii</name>
    <dbReference type="NCBI Taxonomy" id="229202"/>
    <lineage>
        <taxon>Eukaryota</taxon>
        <taxon>Viridiplantae</taxon>
        <taxon>Streptophyta</taxon>
        <taxon>Embryophyta</taxon>
        <taxon>Tracheophyta</taxon>
        <taxon>Spermatophyta</taxon>
        <taxon>Magnoliopsida</taxon>
        <taxon>eudicotyledons</taxon>
        <taxon>Gunneridae</taxon>
        <taxon>Pentapetalae</taxon>
        <taxon>asterids</taxon>
        <taxon>Ericales</taxon>
        <taxon>Ericaceae</taxon>
        <taxon>Vaccinioideae</taxon>
        <taxon>Vaccinieae</taxon>
        <taxon>Vaccinium</taxon>
    </lineage>
</organism>
<proteinExistence type="predicted"/>
<protein>
    <submittedName>
        <fullName evidence="1">Uncharacterized protein</fullName>
    </submittedName>
</protein>
<gene>
    <name evidence="1" type="ORF">Vadar_013548</name>
</gene>